<keyword evidence="3" id="KW-1185">Reference proteome</keyword>
<dbReference type="InterPro" id="IPR013693">
    <property type="entry name" value="SpoIID/LytB_N"/>
</dbReference>
<proteinExistence type="predicted"/>
<sequence length="599" mass="62013">MGRMIFRGGLVTALWLLAAGSGSALELAARDARTGAPLDASVEFADPGGVRRFDVHGRLAEVASPSRQVQATARAAGYRDLGFTLDPATAGMTLLLDPLVEPEAVARLSAQAARDPAARWLHGWVRRSDDGAAVAGARIDFEGRVAYSDAEGHFELALVACGPGDLTRSRLRVQATGFAEQVRDGLVCTPGVQTRLLALGGEAPGLSREVIGAMDRRDSAVTGDAAGEVLTGALPARARMPIGPLVAPTLLPPASIRVGYSNAACTDICCTGSCTHTCTYSLETYVARGLGDEWISGWNQASLRAGSIAYRSYGAWRVANPIRPTFDICSSACCQVNDPDTYTSTTNAVARTPGIMLMRAASGPISSEYSAENNSWDDPDDGLNCSNSDLSCGNGFVGSPATGWSCLADAVAAGRGCFGHGRGMSQWGTKRWGDAPNGKSWPWIVDHYYNASGAGSGLRTAVMTSPVSLASIQAHLAALLPGATFQIQAQATNAAGAAHAHLLMGASLYRSGVGYIDDGANDAPISLAPGTHAVTRDFQVPPGTPAGSYALWVSLYLDVDENGSISATDLPLALETVPGAVTIQVPGGAIFADGFEGGP</sequence>
<accession>A0AAW9R194</accession>
<protein>
    <submittedName>
        <fullName evidence="2">SpoIID/LytB domain-containing protein</fullName>
    </submittedName>
</protein>
<organism evidence="2 3">
    <name type="scientific">Denitratimonas tolerans</name>
    <dbReference type="NCBI Taxonomy" id="1338420"/>
    <lineage>
        <taxon>Bacteria</taxon>
        <taxon>Pseudomonadati</taxon>
        <taxon>Pseudomonadota</taxon>
        <taxon>Gammaproteobacteria</taxon>
        <taxon>Lysobacterales</taxon>
        <taxon>Lysobacteraceae</taxon>
        <taxon>Denitratimonas</taxon>
    </lineage>
</organism>
<dbReference type="RefSeq" id="WP_337334039.1">
    <property type="nucleotide sequence ID" value="NZ_JBBDHC010000002.1"/>
</dbReference>
<dbReference type="InterPro" id="IPR018247">
    <property type="entry name" value="EF_Hand_1_Ca_BS"/>
</dbReference>
<feature type="domain" description="Sporulation stage II protein D amidase enhancer LytB N-terminal" evidence="1">
    <location>
        <begin position="275"/>
        <end position="357"/>
    </location>
</feature>
<dbReference type="AlphaFoldDB" id="A0AAW9R194"/>
<dbReference type="PROSITE" id="PS00018">
    <property type="entry name" value="EF_HAND_1"/>
    <property type="match status" value="1"/>
</dbReference>
<dbReference type="Proteomes" id="UP001364472">
    <property type="component" value="Unassembled WGS sequence"/>
</dbReference>
<gene>
    <name evidence="2" type="ORF">WB794_01300</name>
</gene>
<comment type="caution">
    <text evidence="2">The sequence shown here is derived from an EMBL/GenBank/DDBJ whole genome shotgun (WGS) entry which is preliminary data.</text>
</comment>
<name>A0AAW9R194_9GAMM</name>
<evidence type="ECO:0000259" key="1">
    <source>
        <dbReference type="Pfam" id="PF08486"/>
    </source>
</evidence>
<evidence type="ECO:0000313" key="3">
    <source>
        <dbReference type="Proteomes" id="UP001364472"/>
    </source>
</evidence>
<dbReference type="Pfam" id="PF08486">
    <property type="entry name" value="SpoIID"/>
    <property type="match status" value="1"/>
</dbReference>
<dbReference type="EMBL" id="JBBDHC010000002">
    <property type="protein sequence ID" value="MEJ1248317.1"/>
    <property type="molecule type" value="Genomic_DNA"/>
</dbReference>
<reference evidence="2 3" key="1">
    <citation type="journal article" date="2016" name="Antonie Van Leeuwenhoek">
        <title>Denitratimonas tolerans gen. nov., sp. nov., a denitrifying bacterium isolated from a bioreactor for tannery wastewater treatment.</title>
        <authorList>
            <person name="Han S.I."/>
            <person name="Kim J.O."/>
            <person name="Lee Y.R."/>
            <person name="Ekpeghere K.I."/>
            <person name="Koh S.C."/>
            <person name="Whang K.S."/>
        </authorList>
    </citation>
    <scope>NUCLEOTIDE SEQUENCE [LARGE SCALE GENOMIC DNA]</scope>
    <source>
        <strain evidence="2 3">KACC 17565</strain>
    </source>
</reference>
<evidence type="ECO:0000313" key="2">
    <source>
        <dbReference type="EMBL" id="MEJ1248317.1"/>
    </source>
</evidence>